<dbReference type="Gene3D" id="1.10.260.40">
    <property type="entry name" value="lambda repressor-like DNA-binding domains"/>
    <property type="match status" value="1"/>
</dbReference>
<dbReference type="Proteomes" id="UP001501444">
    <property type="component" value="Unassembled WGS sequence"/>
</dbReference>
<protein>
    <submittedName>
        <fullName evidence="2">Helix-turn-helix transcriptional regulator</fullName>
    </submittedName>
</protein>
<dbReference type="SUPFAM" id="SSF48452">
    <property type="entry name" value="TPR-like"/>
    <property type="match status" value="1"/>
</dbReference>
<evidence type="ECO:0000259" key="1">
    <source>
        <dbReference type="PROSITE" id="PS50943"/>
    </source>
</evidence>
<dbReference type="SUPFAM" id="SSF47413">
    <property type="entry name" value="lambda repressor-like DNA-binding domains"/>
    <property type="match status" value="1"/>
</dbReference>
<gene>
    <name evidence="2" type="ORF">GCM10010170_104920</name>
</gene>
<dbReference type="InterPro" id="IPR010982">
    <property type="entry name" value="Lambda_DNA-bd_dom_sf"/>
</dbReference>
<dbReference type="Pfam" id="PF13560">
    <property type="entry name" value="HTH_31"/>
    <property type="match status" value="1"/>
</dbReference>
<dbReference type="CDD" id="cd00093">
    <property type="entry name" value="HTH_XRE"/>
    <property type="match status" value="1"/>
</dbReference>
<organism evidence="2 3">
    <name type="scientific">Dactylosporangium salmoneum</name>
    <dbReference type="NCBI Taxonomy" id="53361"/>
    <lineage>
        <taxon>Bacteria</taxon>
        <taxon>Bacillati</taxon>
        <taxon>Actinomycetota</taxon>
        <taxon>Actinomycetes</taxon>
        <taxon>Micromonosporales</taxon>
        <taxon>Micromonosporaceae</taxon>
        <taxon>Dactylosporangium</taxon>
    </lineage>
</organism>
<keyword evidence="3" id="KW-1185">Reference proteome</keyword>
<dbReference type="InterPro" id="IPR011990">
    <property type="entry name" value="TPR-like_helical_dom_sf"/>
</dbReference>
<dbReference type="SMART" id="SM00530">
    <property type="entry name" value="HTH_XRE"/>
    <property type="match status" value="1"/>
</dbReference>
<name>A0ABN3I1Z4_9ACTN</name>
<evidence type="ECO:0000313" key="2">
    <source>
        <dbReference type="EMBL" id="GAA2392345.1"/>
    </source>
</evidence>
<dbReference type="EMBL" id="BAAARV010000130">
    <property type="protein sequence ID" value="GAA2392345.1"/>
    <property type="molecule type" value="Genomic_DNA"/>
</dbReference>
<reference evidence="2 3" key="1">
    <citation type="journal article" date="2019" name="Int. J. Syst. Evol. Microbiol.">
        <title>The Global Catalogue of Microorganisms (GCM) 10K type strain sequencing project: providing services to taxonomists for standard genome sequencing and annotation.</title>
        <authorList>
            <consortium name="The Broad Institute Genomics Platform"/>
            <consortium name="The Broad Institute Genome Sequencing Center for Infectious Disease"/>
            <person name="Wu L."/>
            <person name="Ma J."/>
        </authorList>
    </citation>
    <scope>NUCLEOTIDE SEQUENCE [LARGE SCALE GENOMIC DNA]</scope>
    <source>
        <strain evidence="2 3">JCM 3272</strain>
    </source>
</reference>
<sequence length="397" mass="42686">MPSVEAFGMELRRRRLHSGLSLRALARIVHFDPSHLSRVENGERHAGAELARLCDAALGAGGALEMLADDSGLLGGAEPEYQHPFGTAQFDAAAQYRIDGEVRWEALRALFRRMREAGRQIAPAMVIPAIAAQARTVSSLAAVAGPADRHEALRLAAHHAEYIGWMLQEQGDVAGALEWTARAVELDARGGGLDMAAYALVRRAELALYQARPDRALALVAQARETGGASRRIHAMAAQREAQAFALAGDRAGCEAALARSEECWASGTGRQDRLDLFGSSSIGDPNAMAAAWCELDLGRPDDAAEQTVAVLATVPDASHRIRALLSARLAVALALAGALQSSCDLAEQVIPDSRSLQSATTMHQLARLSGVLGRWPRNRRAQQVRADLHWLLHPRR</sequence>
<dbReference type="PROSITE" id="PS50943">
    <property type="entry name" value="HTH_CROC1"/>
    <property type="match status" value="1"/>
</dbReference>
<dbReference type="Gene3D" id="1.25.40.10">
    <property type="entry name" value="Tetratricopeptide repeat domain"/>
    <property type="match status" value="1"/>
</dbReference>
<evidence type="ECO:0000313" key="3">
    <source>
        <dbReference type="Proteomes" id="UP001501444"/>
    </source>
</evidence>
<feature type="domain" description="HTH cro/C1-type" evidence="1">
    <location>
        <begin position="11"/>
        <end position="56"/>
    </location>
</feature>
<comment type="caution">
    <text evidence="2">The sequence shown here is derived from an EMBL/GenBank/DDBJ whole genome shotgun (WGS) entry which is preliminary data.</text>
</comment>
<proteinExistence type="predicted"/>
<dbReference type="RefSeq" id="WP_344620279.1">
    <property type="nucleotide sequence ID" value="NZ_BAAARV010000130.1"/>
</dbReference>
<dbReference type="InterPro" id="IPR001387">
    <property type="entry name" value="Cro/C1-type_HTH"/>
</dbReference>
<accession>A0ABN3I1Z4</accession>